<dbReference type="InterPro" id="IPR040351">
    <property type="entry name" value="RAB3IL/RAB3IP/Sec2"/>
</dbReference>
<keyword evidence="1 2" id="KW-0175">Coiled coil</keyword>
<dbReference type="SUPFAM" id="SSF144284">
    <property type="entry name" value="Sec2 N-terminal region"/>
    <property type="match status" value="1"/>
</dbReference>
<name>A0A6A6NQ48_9PEZI</name>
<gene>
    <name evidence="5" type="ORF">BDY21DRAFT_366920</name>
</gene>
<evidence type="ECO:0000256" key="2">
    <source>
        <dbReference type="SAM" id="Coils"/>
    </source>
</evidence>
<protein>
    <recommendedName>
        <fullName evidence="4">GDP/GTP exchange factor Sec2 N-terminal domain-containing protein</fullName>
    </recommendedName>
</protein>
<feature type="region of interest" description="Disordered" evidence="3">
    <location>
        <begin position="1"/>
        <end position="51"/>
    </location>
</feature>
<dbReference type="PANTHER" id="PTHR14430">
    <property type="entry name" value="RABIN3-RELATED"/>
    <property type="match status" value="1"/>
</dbReference>
<dbReference type="InterPro" id="IPR009449">
    <property type="entry name" value="Sec2_N"/>
</dbReference>
<dbReference type="PANTHER" id="PTHR14430:SF4">
    <property type="entry name" value="GDP_GTP EXCHANGE FACTOR SEC2 N-TERMINAL DOMAIN-CONTAINING PROTEIN"/>
    <property type="match status" value="1"/>
</dbReference>
<keyword evidence="6" id="KW-1185">Reference proteome</keyword>
<feature type="coiled-coil region" evidence="2">
    <location>
        <begin position="161"/>
        <end position="224"/>
    </location>
</feature>
<accession>A0A6A6NQ48</accession>
<reference evidence="5" key="1">
    <citation type="journal article" date="2020" name="Stud. Mycol.">
        <title>101 Dothideomycetes genomes: a test case for predicting lifestyles and emergence of pathogens.</title>
        <authorList>
            <person name="Haridas S."/>
            <person name="Albert R."/>
            <person name="Binder M."/>
            <person name="Bloem J."/>
            <person name="Labutti K."/>
            <person name="Salamov A."/>
            <person name="Andreopoulos B."/>
            <person name="Baker S."/>
            <person name="Barry K."/>
            <person name="Bills G."/>
            <person name="Bluhm B."/>
            <person name="Cannon C."/>
            <person name="Castanera R."/>
            <person name="Culley D."/>
            <person name="Daum C."/>
            <person name="Ezra D."/>
            <person name="Gonzalez J."/>
            <person name="Henrissat B."/>
            <person name="Kuo A."/>
            <person name="Liang C."/>
            <person name="Lipzen A."/>
            <person name="Lutzoni F."/>
            <person name="Magnuson J."/>
            <person name="Mondo S."/>
            <person name="Nolan M."/>
            <person name="Ohm R."/>
            <person name="Pangilinan J."/>
            <person name="Park H.-J."/>
            <person name="Ramirez L."/>
            <person name="Alfaro M."/>
            <person name="Sun H."/>
            <person name="Tritt A."/>
            <person name="Yoshinaga Y."/>
            <person name="Zwiers L.-H."/>
            <person name="Turgeon B."/>
            <person name="Goodwin S."/>
            <person name="Spatafora J."/>
            <person name="Crous P."/>
            <person name="Grigoriev I."/>
        </authorList>
    </citation>
    <scope>NUCLEOTIDE SEQUENCE</scope>
    <source>
        <strain evidence="5">ATCC 16933</strain>
    </source>
</reference>
<feature type="compositionally biased region" description="Low complexity" evidence="3">
    <location>
        <begin position="133"/>
        <end position="144"/>
    </location>
</feature>
<dbReference type="Gene3D" id="6.10.140.910">
    <property type="match status" value="1"/>
</dbReference>
<dbReference type="OrthoDB" id="5560525at2759"/>
<sequence length="244" mass="26340">MSAGAARPQTAASVRRRSGPEHSSTNTPVCPSCGSSLSRLGGQAPVGSQHRIDGLESQVRFLTEKASTAADKLADCEDELRRLKGARDSSSIPEYSGATDNHVTLPPDMSSAKGPAQLSAPQSRFGSLLTRKASPAPVVPAASSTTNSNQSRREVDLEAALAREQDLRAQAEGKVNQMNTELEELSAQLFQQANEMVAAERKARAKLEERVAILEQRDVEKRKRLERLEGAMKRIEHVRGMLGS</sequence>
<dbReference type="GO" id="GO:0005085">
    <property type="term" value="F:guanyl-nucleotide exchange factor activity"/>
    <property type="evidence" value="ECO:0007669"/>
    <property type="project" value="InterPro"/>
</dbReference>
<dbReference type="GO" id="GO:0070319">
    <property type="term" value="C:Golgi to plasma membrane transport vesicle"/>
    <property type="evidence" value="ECO:0007669"/>
    <property type="project" value="TreeGrafter"/>
</dbReference>
<dbReference type="AlphaFoldDB" id="A0A6A6NQ48"/>
<evidence type="ECO:0000256" key="3">
    <source>
        <dbReference type="SAM" id="MobiDB-lite"/>
    </source>
</evidence>
<evidence type="ECO:0000313" key="5">
    <source>
        <dbReference type="EMBL" id="KAF2453647.1"/>
    </source>
</evidence>
<evidence type="ECO:0000259" key="4">
    <source>
        <dbReference type="Pfam" id="PF06428"/>
    </source>
</evidence>
<evidence type="ECO:0000313" key="6">
    <source>
        <dbReference type="Proteomes" id="UP000799766"/>
    </source>
</evidence>
<feature type="domain" description="GDP/GTP exchange factor Sec2 N-terminal" evidence="4">
    <location>
        <begin position="144"/>
        <end position="230"/>
    </location>
</feature>
<feature type="compositionally biased region" description="Polar residues" evidence="3">
    <location>
        <begin position="88"/>
        <end position="102"/>
    </location>
</feature>
<dbReference type="Pfam" id="PF06428">
    <property type="entry name" value="Sec2p"/>
    <property type="match status" value="1"/>
</dbReference>
<dbReference type="EMBL" id="MU001696">
    <property type="protein sequence ID" value="KAF2453647.1"/>
    <property type="molecule type" value="Genomic_DNA"/>
</dbReference>
<dbReference type="GO" id="GO:0051286">
    <property type="term" value="C:cell tip"/>
    <property type="evidence" value="ECO:0007669"/>
    <property type="project" value="TreeGrafter"/>
</dbReference>
<dbReference type="GO" id="GO:0006887">
    <property type="term" value="P:exocytosis"/>
    <property type="evidence" value="ECO:0007669"/>
    <property type="project" value="TreeGrafter"/>
</dbReference>
<feature type="compositionally biased region" description="Polar residues" evidence="3">
    <location>
        <begin position="21"/>
        <end position="38"/>
    </location>
</feature>
<dbReference type="Proteomes" id="UP000799766">
    <property type="component" value="Unassembled WGS sequence"/>
</dbReference>
<evidence type="ECO:0000256" key="1">
    <source>
        <dbReference type="ARBA" id="ARBA00023054"/>
    </source>
</evidence>
<proteinExistence type="predicted"/>
<feature type="region of interest" description="Disordered" evidence="3">
    <location>
        <begin position="83"/>
        <end position="156"/>
    </location>
</feature>
<organism evidence="5 6">
    <name type="scientific">Lineolata rhizophorae</name>
    <dbReference type="NCBI Taxonomy" id="578093"/>
    <lineage>
        <taxon>Eukaryota</taxon>
        <taxon>Fungi</taxon>
        <taxon>Dikarya</taxon>
        <taxon>Ascomycota</taxon>
        <taxon>Pezizomycotina</taxon>
        <taxon>Dothideomycetes</taxon>
        <taxon>Dothideomycetes incertae sedis</taxon>
        <taxon>Lineolatales</taxon>
        <taxon>Lineolataceae</taxon>
        <taxon>Lineolata</taxon>
    </lineage>
</organism>